<accession>A0A392TRF6</accession>
<feature type="non-terminal residue" evidence="1">
    <location>
        <position position="67"/>
    </location>
</feature>
<organism evidence="1 2">
    <name type="scientific">Trifolium medium</name>
    <dbReference type="NCBI Taxonomy" id="97028"/>
    <lineage>
        <taxon>Eukaryota</taxon>
        <taxon>Viridiplantae</taxon>
        <taxon>Streptophyta</taxon>
        <taxon>Embryophyta</taxon>
        <taxon>Tracheophyta</taxon>
        <taxon>Spermatophyta</taxon>
        <taxon>Magnoliopsida</taxon>
        <taxon>eudicotyledons</taxon>
        <taxon>Gunneridae</taxon>
        <taxon>Pentapetalae</taxon>
        <taxon>rosids</taxon>
        <taxon>fabids</taxon>
        <taxon>Fabales</taxon>
        <taxon>Fabaceae</taxon>
        <taxon>Papilionoideae</taxon>
        <taxon>50 kb inversion clade</taxon>
        <taxon>NPAAA clade</taxon>
        <taxon>Hologalegina</taxon>
        <taxon>IRL clade</taxon>
        <taxon>Trifolieae</taxon>
        <taxon>Trifolium</taxon>
    </lineage>
</organism>
<name>A0A392TRF6_9FABA</name>
<sequence>MDVLEYQPNTTLAAVYYNHEKPNLLRIHDDVTLSDLKHQLNNFLHFRDQRRVTEIEYRRPSVCADGT</sequence>
<keyword evidence="2" id="KW-1185">Reference proteome</keyword>
<dbReference type="AlphaFoldDB" id="A0A392TRF6"/>
<evidence type="ECO:0000313" key="1">
    <source>
        <dbReference type="EMBL" id="MCI62780.1"/>
    </source>
</evidence>
<dbReference type="EMBL" id="LXQA010625240">
    <property type="protein sequence ID" value="MCI62780.1"/>
    <property type="molecule type" value="Genomic_DNA"/>
</dbReference>
<comment type="caution">
    <text evidence="1">The sequence shown here is derived from an EMBL/GenBank/DDBJ whole genome shotgun (WGS) entry which is preliminary data.</text>
</comment>
<reference evidence="1 2" key="1">
    <citation type="journal article" date="2018" name="Front. Plant Sci.">
        <title>Red Clover (Trifolium pratense) and Zigzag Clover (T. medium) - A Picture of Genomic Similarities and Differences.</title>
        <authorList>
            <person name="Dluhosova J."/>
            <person name="Istvanek J."/>
            <person name="Nedelnik J."/>
            <person name="Repkova J."/>
        </authorList>
    </citation>
    <scope>NUCLEOTIDE SEQUENCE [LARGE SCALE GENOMIC DNA]</scope>
    <source>
        <strain evidence="2">cv. 10/8</strain>
        <tissue evidence="1">Leaf</tissue>
    </source>
</reference>
<evidence type="ECO:0000313" key="2">
    <source>
        <dbReference type="Proteomes" id="UP000265520"/>
    </source>
</evidence>
<protein>
    <submittedName>
        <fullName evidence="1">Uncharacterized protein</fullName>
    </submittedName>
</protein>
<dbReference type="Proteomes" id="UP000265520">
    <property type="component" value="Unassembled WGS sequence"/>
</dbReference>
<proteinExistence type="predicted"/>